<proteinExistence type="predicted"/>
<evidence type="ECO:0000313" key="1">
    <source>
        <dbReference type="EMBL" id="TFK38092.1"/>
    </source>
</evidence>
<keyword evidence="2" id="KW-1185">Reference proteome</keyword>
<organism evidence="1 2">
    <name type="scientific">Crucibulum laeve</name>
    <dbReference type="NCBI Taxonomy" id="68775"/>
    <lineage>
        <taxon>Eukaryota</taxon>
        <taxon>Fungi</taxon>
        <taxon>Dikarya</taxon>
        <taxon>Basidiomycota</taxon>
        <taxon>Agaricomycotina</taxon>
        <taxon>Agaricomycetes</taxon>
        <taxon>Agaricomycetidae</taxon>
        <taxon>Agaricales</taxon>
        <taxon>Agaricineae</taxon>
        <taxon>Nidulariaceae</taxon>
        <taxon>Crucibulum</taxon>
    </lineage>
</organism>
<name>A0A5C3LZ05_9AGAR</name>
<dbReference type="AlphaFoldDB" id="A0A5C3LZ05"/>
<reference evidence="1 2" key="1">
    <citation type="journal article" date="2019" name="Nat. Ecol. Evol.">
        <title>Megaphylogeny resolves global patterns of mushroom evolution.</title>
        <authorList>
            <person name="Varga T."/>
            <person name="Krizsan K."/>
            <person name="Foldi C."/>
            <person name="Dima B."/>
            <person name="Sanchez-Garcia M."/>
            <person name="Sanchez-Ramirez S."/>
            <person name="Szollosi G.J."/>
            <person name="Szarkandi J.G."/>
            <person name="Papp V."/>
            <person name="Albert L."/>
            <person name="Andreopoulos W."/>
            <person name="Angelini C."/>
            <person name="Antonin V."/>
            <person name="Barry K.W."/>
            <person name="Bougher N.L."/>
            <person name="Buchanan P."/>
            <person name="Buyck B."/>
            <person name="Bense V."/>
            <person name="Catcheside P."/>
            <person name="Chovatia M."/>
            <person name="Cooper J."/>
            <person name="Damon W."/>
            <person name="Desjardin D."/>
            <person name="Finy P."/>
            <person name="Geml J."/>
            <person name="Haridas S."/>
            <person name="Hughes K."/>
            <person name="Justo A."/>
            <person name="Karasinski D."/>
            <person name="Kautmanova I."/>
            <person name="Kiss B."/>
            <person name="Kocsube S."/>
            <person name="Kotiranta H."/>
            <person name="LaButti K.M."/>
            <person name="Lechner B.E."/>
            <person name="Liimatainen K."/>
            <person name="Lipzen A."/>
            <person name="Lukacs Z."/>
            <person name="Mihaltcheva S."/>
            <person name="Morgado L.N."/>
            <person name="Niskanen T."/>
            <person name="Noordeloos M.E."/>
            <person name="Ohm R.A."/>
            <person name="Ortiz-Santana B."/>
            <person name="Ovrebo C."/>
            <person name="Racz N."/>
            <person name="Riley R."/>
            <person name="Savchenko A."/>
            <person name="Shiryaev A."/>
            <person name="Soop K."/>
            <person name="Spirin V."/>
            <person name="Szebenyi C."/>
            <person name="Tomsovsky M."/>
            <person name="Tulloss R.E."/>
            <person name="Uehling J."/>
            <person name="Grigoriev I.V."/>
            <person name="Vagvolgyi C."/>
            <person name="Papp T."/>
            <person name="Martin F.M."/>
            <person name="Miettinen O."/>
            <person name="Hibbett D.S."/>
            <person name="Nagy L.G."/>
        </authorList>
    </citation>
    <scope>NUCLEOTIDE SEQUENCE [LARGE SCALE GENOMIC DNA]</scope>
    <source>
        <strain evidence="1 2">CBS 166.37</strain>
    </source>
</reference>
<dbReference type="STRING" id="68775.A0A5C3LZ05"/>
<protein>
    <submittedName>
        <fullName evidence="1">Uncharacterized protein</fullName>
    </submittedName>
</protein>
<evidence type="ECO:0000313" key="2">
    <source>
        <dbReference type="Proteomes" id="UP000308652"/>
    </source>
</evidence>
<accession>A0A5C3LZ05</accession>
<sequence length="153" mass="17703">MLLPFLITTSEDPNFDVRVVTLSSNAHYYAVPAANDPKLTFGTIEDFRKRYDDSLAPSMSRYSVSKLASASSPRNCKKTSHLLRSYVRHCIQEWSKPSQIAFHSHELPELYFQLLQKESMKEHITLALQLHHLWWENIPRSTDVNTLSLWGNL</sequence>
<dbReference type="EMBL" id="ML213604">
    <property type="protein sequence ID" value="TFK38092.1"/>
    <property type="molecule type" value="Genomic_DNA"/>
</dbReference>
<gene>
    <name evidence="1" type="ORF">BDQ12DRAFT_735696</name>
</gene>
<dbReference type="Proteomes" id="UP000308652">
    <property type="component" value="Unassembled WGS sequence"/>
</dbReference>